<name>A0ACC1LH98_9FUNG</name>
<accession>A0ACC1LH98</accession>
<evidence type="ECO:0000313" key="1">
    <source>
        <dbReference type="EMBL" id="KAJ2807969.1"/>
    </source>
</evidence>
<gene>
    <name evidence="1" type="primary">MPK3</name>
    <name evidence="1" type="ORF">H4R21_000260</name>
</gene>
<evidence type="ECO:0000313" key="2">
    <source>
        <dbReference type="Proteomes" id="UP001140087"/>
    </source>
</evidence>
<keyword evidence="1" id="KW-0808">Transferase</keyword>
<dbReference type="Proteomes" id="UP001140087">
    <property type="component" value="Unassembled WGS sequence"/>
</dbReference>
<proteinExistence type="predicted"/>
<keyword evidence="1" id="KW-0418">Kinase</keyword>
<dbReference type="EC" id="2.7.11.24" evidence="1"/>
<comment type="caution">
    <text evidence="1">The sequence shown here is derived from an EMBL/GenBank/DDBJ whole genome shotgun (WGS) entry which is preliminary data.</text>
</comment>
<dbReference type="EMBL" id="JANBUN010000022">
    <property type="protein sequence ID" value="KAJ2807969.1"/>
    <property type="molecule type" value="Genomic_DNA"/>
</dbReference>
<reference evidence="1" key="1">
    <citation type="submission" date="2022-07" db="EMBL/GenBank/DDBJ databases">
        <title>Phylogenomic reconstructions and comparative analyses of Kickxellomycotina fungi.</title>
        <authorList>
            <person name="Reynolds N.K."/>
            <person name="Stajich J.E."/>
            <person name="Barry K."/>
            <person name="Grigoriev I.V."/>
            <person name="Crous P."/>
            <person name="Smith M.E."/>
        </authorList>
    </citation>
    <scope>NUCLEOTIDE SEQUENCE</scope>
    <source>
        <strain evidence="1">BCRC 34780</strain>
    </source>
</reference>
<keyword evidence="2" id="KW-1185">Reference proteome</keyword>
<organism evidence="1 2">
    <name type="scientific">Coemansia helicoidea</name>
    <dbReference type="NCBI Taxonomy" id="1286919"/>
    <lineage>
        <taxon>Eukaryota</taxon>
        <taxon>Fungi</taxon>
        <taxon>Fungi incertae sedis</taxon>
        <taxon>Zoopagomycota</taxon>
        <taxon>Kickxellomycotina</taxon>
        <taxon>Kickxellomycetes</taxon>
        <taxon>Kickxellales</taxon>
        <taxon>Kickxellaceae</taxon>
        <taxon>Coemansia</taxon>
    </lineage>
</organism>
<sequence length="865" mass="96125">MTRASNGACGVNTADYDCLDKSVTNCKNRKNRKKRKNGQSDNSTEREVVSYFLQLHSRMRDTAAGMNIQLSEGEQVPTHNYTVQDHQDDKVSDSGLKPDVVLYYGCKPDIARAHIVVEAKFEPKKGKIDDRSLGQIADYALLVWKNQPTRTFVPILFVHSTHVDLLLFTRGKWYRASIGDILFSRAAPNENAVKHVRETMAAIWFILTLSPDRFGHFCDVRDGFGSLIFTHGQKDKANASAEARARAAVIVPDAGAHCVKLVKPMRRPVRLHGRLAYLFEATYGSEKAFLKLSWTPVNRQPEGAVYDALAAKKVGGVPKVFDSGMLCSDLFGFRLEYIVLQHCGDTLDEHLARLQSNHVEDDRIQAKVVKVIQDVSKCLVSAWNADIIHRDISTGNIAVDGDKVTVIDWGYAKVCRKLPELEGVEKRWDIDFGKIGKVETKYDKQTGTARFMSIRVLFEREERDIYDDLESLFYVALYAIGTLCNKKIDNADGFQFFTGRNLALVRASVLGNSKRYLKRFGLSKFGVILIHDGLRKVFDAMHQCLFWTDSEYIGNILWEDEYFRREPDWQQAAKFMDEPTVQMLKLAQSAQGGDHAPPPVALVPGSQPSPAPTLAPGGLPPPAPTLAPGGQPSPAPTLAPAGQPSPAPARAPGGLPPPAPTHLPDSQMGAVPARRGSFGGCASGSHAPRHSGSPARPRAVSRLGDSYVSGVVSRLRDTYVSSAVSRLRDAHTPHGDSRRDDDHRPHRDTRHKDADGPRRYSRLDGDHNSRRGSRHEYNPSSRNDSRHMDAPRPRSDSRRGGEHWAPRDNYRDSASRPLGGRRPQDISGSYVTSSYKRKSKDGDDMQSSKRSRTAGRHKENTDSAR</sequence>
<protein>
    <submittedName>
        <fullName evidence="1">Mitogen-activated protein kinase 3</fullName>
        <ecNumber evidence="1">2.7.11.24</ecNumber>
    </submittedName>
</protein>